<gene>
    <name evidence="2" type="ORF">H9Q16_11895</name>
</gene>
<evidence type="ECO:0000256" key="1">
    <source>
        <dbReference type="SAM" id="SignalP"/>
    </source>
</evidence>
<dbReference type="RefSeq" id="WP_191075650.1">
    <property type="nucleotide sequence ID" value="NZ_JACTAG010000002.1"/>
</dbReference>
<feature type="signal peptide" evidence="1">
    <location>
        <begin position="1"/>
        <end position="21"/>
    </location>
</feature>
<evidence type="ECO:0000313" key="3">
    <source>
        <dbReference type="Proteomes" id="UP000635142"/>
    </source>
</evidence>
<evidence type="ECO:0008006" key="4">
    <source>
        <dbReference type="Google" id="ProtNLM"/>
    </source>
</evidence>
<keyword evidence="1" id="KW-0732">Signal</keyword>
<reference evidence="2" key="1">
    <citation type="submission" date="2020-08" db="EMBL/GenBank/DDBJ databases">
        <title>Sulfitobacter aestuariivivens sp. nov., isolated from a tidal flat.</title>
        <authorList>
            <person name="Park S."/>
            <person name="Yoon J.-H."/>
        </authorList>
    </citation>
    <scope>NUCLEOTIDE SEQUENCE</scope>
    <source>
        <strain evidence="2">TSTF-M16</strain>
    </source>
</reference>
<dbReference type="AlphaFoldDB" id="A0A927HFN6"/>
<sequence length="399" mass="44227">MQLRGIACALALVLVGQPAIAQDAVKVVGKLHEPGVNAPAFDSPRVDVYVLSDKTDLPSDDLIVDEDSSDLSPPDYDFSTRFKADNVRNNYVMVVASANGYFPVTPDNRIGPRIRRIRNDMIGQDIEMGVALKRRSVLAELYRSETNSILRDAQPTPETFERAMKSAANAVEIDPRLDNYLMALKVTSRALSRGETFNGLVASRTDIQALGNFDGLPKNEQWRIQSELLATLMRVPQLDMPLTRTDTAAELAIRLGDEMIASLDFSDPQDTALPVTRIFHTLSVLHSEQKDCQSLIDNNERALSHAEALSSNWASQRALYLSWADCLEELSGGAGQTDRSADAYISETAGNPFLKQQWTRFSRSADRIRAQLNFATNSQDQRLKELVQTAQLITDAEEP</sequence>
<proteinExistence type="predicted"/>
<protein>
    <recommendedName>
        <fullName evidence="4">Secreted protein</fullName>
    </recommendedName>
</protein>
<feature type="chain" id="PRO_5037779683" description="Secreted protein" evidence="1">
    <location>
        <begin position="22"/>
        <end position="399"/>
    </location>
</feature>
<dbReference type="Proteomes" id="UP000635142">
    <property type="component" value="Unassembled WGS sequence"/>
</dbReference>
<evidence type="ECO:0000313" key="2">
    <source>
        <dbReference type="EMBL" id="MBD3664628.1"/>
    </source>
</evidence>
<dbReference type="EMBL" id="JACTAG010000002">
    <property type="protein sequence ID" value="MBD3664628.1"/>
    <property type="molecule type" value="Genomic_DNA"/>
</dbReference>
<name>A0A927HFN6_9RHOB</name>
<keyword evidence="3" id="KW-1185">Reference proteome</keyword>
<accession>A0A927HFN6</accession>
<organism evidence="2 3">
    <name type="scientific">Sulfitobacter aestuariivivens</name>
    <dbReference type="NCBI Taxonomy" id="2766981"/>
    <lineage>
        <taxon>Bacteria</taxon>
        <taxon>Pseudomonadati</taxon>
        <taxon>Pseudomonadota</taxon>
        <taxon>Alphaproteobacteria</taxon>
        <taxon>Rhodobacterales</taxon>
        <taxon>Roseobacteraceae</taxon>
        <taxon>Sulfitobacter</taxon>
    </lineage>
</organism>
<comment type="caution">
    <text evidence="2">The sequence shown here is derived from an EMBL/GenBank/DDBJ whole genome shotgun (WGS) entry which is preliminary data.</text>
</comment>